<organism evidence="1 2">
    <name type="scientific">Arctium lappa</name>
    <name type="common">Greater burdock</name>
    <name type="synonym">Lappa major</name>
    <dbReference type="NCBI Taxonomy" id="4217"/>
    <lineage>
        <taxon>Eukaryota</taxon>
        <taxon>Viridiplantae</taxon>
        <taxon>Streptophyta</taxon>
        <taxon>Embryophyta</taxon>
        <taxon>Tracheophyta</taxon>
        <taxon>Spermatophyta</taxon>
        <taxon>Magnoliopsida</taxon>
        <taxon>eudicotyledons</taxon>
        <taxon>Gunneridae</taxon>
        <taxon>Pentapetalae</taxon>
        <taxon>asterids</taxon>
        <taxon>campanulids</taxon>
        <taxon>Asterales</taxon>
        <taxon>Asteraceae</taxon>
        <taxon>Carduoideae</taxon>
        <taxon>Cardueae</taxon>
        <taxon>Arctiinae</taxon>
        <taxon>Arctium</taxon>
    </lineage>
</organism>
<name>A0ACB9CMR3_ARCLA</name>
<keyword evidence="2" id="KW-1185">Reference proteome</keyword>
<gene>
    <name evidence="1" type="ORF">L6452_14967</name>
</gene>
<sequence length="220" mass="24336">MLQKFCSSFSDYRTSLNFVSLLIFNSVTNREQDFRVEAFRKFRCENKLSGTQHTESTPSSSNQSPPSIRLLPPSPTNITTTPTACSQSISTVTTTPTAWSQSISTVYSPSSSISGEHHHHSIRLQALLLILFASYSLLPSVSCGCGNRVLGYSDGVPDADFDTGDDRGRFLGNNDGKATEGTSMDEVEEGKSKECAVRQMARDDRRQLSKRRQRPSKGRR</sequence>
<accession>A0ACB9CMR3</accession>
<protein>
    <submittedName>
        <fullName evidence="1">Uncharacterized protein</fullName>
    </submittedName>
</protein>
<comment type="caution">
    <text evidence="1">The sequence shown here is derived from an EMBL/GenBank/DDBJ whole genome shotgun (WGS) entry which is preliminary data.</text>
</comment>
<dbReference type="Proteomes" id="UP001055879">
    <property type="component" value="Linkage Group LG04"/>
</dbReference>
<evidence type="ECO:0000313" key="2">
    <source>
        <dbReference type="Proteomes" id="UP001055879"/>
    </source>
</evidence>
<proteinExistence type="predicted"/>
<dbReference type="EMBL" id="CM042050">
    <property type="protein sequence ID" value="KAI3735468.1"/>
    <property type="molecule type" value="Genomic_DNA"/>
</dbReference>
<reference evidence="1 2" key="2">
    <citation type="journal article" date="2022" name="Mol. Ecol. Resour.">
        <title>The genomes of chicory, endive, great burdock and yacon provide insights into Asteraceae paleo-polyploidization history and plant inulin production.</title>
        <authorList>
            <person name="Fan W."/>
            <person name="Wang S."/>
            <person name="Wang H."/>
            <person name="Wang A."/>
            <person name="Jiang F."/>
            <person name="Liu H."/>
            <person name="Zhao H."/>
            <person name="Xu D."/>
            <person name="Zhang Y."/>
        </authorList>
    </citation>
    <scope>NUCLEOTIDE SEQUENCE [LARGE SCALE GENOMIC DNA]</scope>
    <source>
        <strain evidence="2">cv. Niubang</strain>
    </source>
</reference>
<evidence type="ECO:0000313" key="1">
    <source>
        <dbReference type="EMBL" id="KAI3735468.1"/>
    </source>
</evidence>
<reference evidence="2" key="1">
    <citation type="journal article" date="2022" name="Mol. Ecol. Resour.">
        <title>The genomes of chicory, endive, great burdock and yacon provide insights into Asteraceae palaeo-polyploidization history and plant inulin production.</title>
        <authorList>
            <person name="Fan W."/>
            <person name="Wang S."/>
            <person name="Wang H."/>
            <person name="Wang A."/>
            <person name="Jiang F."/>
            <person name="Liu H."/>
            <person name="Zhao H."/>
            <person name="Xu D."/>
            <person name="Zhang Y."/>
        </authorList>
    </citation>
    <scope>NUCLEOTIDE SEQUENCE [LARGE SCALE GENOMIC DNA]</scope>
    <source>
        <strain evidence="2">cv. Niubang</strain>
    </source>
</reference>